<dbReference type="Gene3D" id="3.40.190.10">
    <property type="entry name" value="Periplasmic binding protein-like II"/>
    <property type="match status" value="2"/>
</dbReference>
<keyword evidence="3 5" id="KW-0732">Signal</keyword>
<sequence>MKKVRGSVLACVLGLTAVLAGCGGGNQAATQQPASSGTGGTTAQPQQQAAEAAKPVEIDFWYALGGRNGEIIEKMVKDFNESHKHIVVKPAYQGSYYENHSKVLAAVSAGNQPDVTMVEVGSIGAFAEAKVLQDLGPYANGAEEKYIPGLLGNSYWKEKLYAIPFNRSTPLLYLNRDLLKAAGLDPEGPKTWEELQQFSKALTKKEGAKTTTYGFSTPIDIWFYEALVFQSGGNILSEDGKSLLINEESGKAPLNFWTGMLKEGIMKAPPGEKYNAWDVAKQDFINQQVAMIFTSTGDLRGLKEAAKFDMGTAFLPANKSYGAPTGGANLVMLAKSSDEEKKAAWEFIEWMTDTKQTIPWSLETGYMPVTKDAVESEDMKKAYEKEPNFQVAVKQLEYAKPRPMVPGYKELQEVIMTEIQRAVLGQATVDQAIGNAVEKGQKLLKK</sequence>
<gene>
    <name evidence="6" type="ORF">NDK47_25980</name>
</gene>
<dbReference type="SUPFAM" id="SSF53850">
    <property type="entry name" value="Periplasmic binding protein-like II"/>
    <property type="match status" value="1"/>
</dbReference>
<feature type="chain" id="PRO_5046486421" evidence="5">
    <location>
        <begin position="21"/>
        <end position="446"/>
    </location>
</feature>
<evidence type="ECO:0000256" key="2">
    <source>
        <dbReference type="ARBA" id="ARBA00022448"/>
    </source>
</evidence>
<dbReference type="Proteomes" id="UP001056500">
    <property type="component" value="Chromosome"/>
</dbReference>
<dbReference type="InterPro" id="IPR006059">
    <property type="entry name" value="SBP"/>
</dbReference>
<feature type="region of interest" description="Disordered" evidence="4">
    <location>
        <begin position="28"/>
        <end position="49"/>
    </location>
</feature>
<reference evidence="6" key="1">
    <citation type="submission" date="2022-06" db="EMBL/GenBank/DDBJ databases">
        <title>Genome sequencing of Brevibacillus sp. BB3-R1.</title>
        <authorList>
            <person name="Heo J."/>
            <person name="Lee D."/>
            <person name="Won M."/>
            <person name="Han B.-H."/>
            <person name="Hong S.-B."/>
            <person name="Kwon S.-W."/>
        </authorList>
    </citation>
    <scope>NUCLEOTIDE SEQUENCE</scope>
    <source>
        <strain evidence="6">BB3-R1</strain>
    </source>
</reference>
<evidence type="ECO:0000313" key="6">
    <source>
        <dbReference type="EMBL" id="USG65514.1"/>
    </source>
</evidence>
<protein>
    <submittedName>
        <fullName evidence="6">ABC transporter substrate-binding protein</fullName>
    </submittedName>
</protein>
<keyword evidence="7" id="KW-1185">Reference proteome</keyword>
<name>A0ABY4WF47_9BACL</name>
<dbReference type="PANTHER" id="PTHR30061:SF50">
    <property type="entry name" value="MALTOSE_MALTODEXTRIN-BINDING PERIPLASMIC PROTEIN"/>
    <property type="match status" value="1"/>
</dbReference>
<evidence type="ECO:0000256" key="4">
    <source>
        <dbReference type="SAM" id="MobiDB-lite"/>
    </source>
</evidence>
<evidence type="ECO:0000256" key="3">
    <source>
        <dbReference type="ARBA" id="ARBA00022729"/>
    </source>
</evidence>
<evidence type="ECO:0000313" key="7">
    <source>
        <dbReference type="Proteomes" id="UP001056500"/>
    </source>
</evidence>
<feature type="compositionally biased region" description="Low complexity" evidence="4">
    <location>
        <begin position="30"/>
        <end position="49"/>
    </location>
</feature>
<evidence type="ECO:0000256" key="1">
    <source>
        <dbReference type="ARBA" id="ARBA00008520"/>
    </source>
</evidence>
<accession>A0ABY4WF47</accession>
<proteinExistence type="inferred from homology"/>
<dbReference type="PANTHER" id="PTHR30061">
    <property type="entry name" value="MALTOSE-BINDING PERIPLASMIC PROTEIN"/>
    <property type="match status" value="1"/>
</dbReference>
<feature type="signal peptide" evidence="5">
    <location>
        <begin position="1"/>
        <end position="20"/>
    </location>
</feature>
<evidence type="ECO:0000256" key="5">
    <source>
        <dbReference type="SAM" id="SignalP"/>
    </source>
</evidence>
<dbReference type="CDD" id="cd14748">
    <property type="entry name" value="PBP2_UgpB"/>
    <property type="match status" value="1"/>
</dbReference>
<dbReference type="PROSITE" id="PS51257">
    <property type="entry name" value="PROKAR_LIPOPROTEIN"/>
    <property type="match status" value="1"/>
</dbReference>
<dbReference type="EMBL" id="CP098755">
    <property type="protein sequence ID" value="USG65514.1"/>
    <property type="molecule type" value="Genomic_DNA"/>
</dbReference>
<dbReference type="Pfam" id="PF13416">
    <property type="entry name" value="SBP_bac_8"/>
    <property type="match status" value="1"/>
</dbReference>
<keyword evidence="2" id="KW-0813">Transport</keyword>
<organism evidence="6 7">
    <name type="scientific">Brevibacillus ruminantium</name>
    <dbReference type="NCBI Taxonomy" id="2950604"/>
    <lineage>
        <taxon>Bacteria</taxon>
        <taxon>Bacillati</taxon>
        <taxon>Bacillota</taxon>
        <taxon>Bacilli</taxon>
        <taxon>Bacillales</taxon>
        <taxon>Paenibacillaceae</taxon>
        <taxon>Brevibacillus</taxon>
    </lineage>
</organism>
<dbReference type="RefSeq" id="WP_251872596.1">
    <property type="nucleotide sequence ID" value="NZ_CP098755.1"/>
</dbReference>
<comment type="similarity">
    <text evidence="1">Belongs to the bacterial solute-binding protein 1 family.</text>
</comment>